<evidence type="ECO:0000313" key="3">
    <source>
        <dbReference type="Proteomes" id="UP000270094"/>
    </source>
</evidence>
<reference evidence="2 3" key="1">
    <citation type="submission" date="2018-11" db="EMBL/GenBank/DDBJ databases">
        <authorList>
            <consortium name="Pathogen Informatics"/>
        </authorList>
    </citation>
    <scope>NUCLEOTIDE SEQUENCE [LARGE SCALE GENOMIC DNA]</scope>
</reference>
<evidence type="ECO:0000256" key="1">
    <source>
        <dbReference type="SAM" id="MobiDB-lite"/>
    </source>
</evidence>
<feature type="compositionally biased region" description="Low complexity" evidence="1">
    <location>
        <begin position="50"/>
        <end position="68"/>
    </location>
</feature>
<organism evidence="2 3">
    <name type="scientific">Strongylus vulgaris</name>
    <name type="common">Blood worm</name>
    <dbReference type="NCBI Taxonomy" id="40348"/>
    <lineage>
        <taxon>Eukaryota</taxon>
        <taxon>Metazoa</taxon>
        <taxon>Ecdysozoa</taxon>
        <taxon>Nematoda</taxon>
        <taxon>Chromadorea</taxon>
        <taxon>Rhabditida</taxon>
        <taxon>Rhabditina</taxon>
        <taxon>Rhabditomorpha</taxon>
        <taxon>Strongyloidea</taxon>
        <taxon>Strongylidae</taxon>
        <taxon>Strongylus</taxon>
    </lineage>
</organism>
<feature type="region of interest" description="Disordered" evidence="1">
    <location>
        <begin position="1"/>
        <end position="87"/>
    </location>
</feature>
<dbReference type="AlphaFoldDB" id="A0A3P7ID85"/>
<accession>A0A3P7ID85</accession>
<feature type="non-terminal residue" evidence="2">
    <location>
        <position position="1"/>
    </location>
</feature>
<dbReference type="Proteomes" id="UP000270094">
    <property type="component" value="Unassembled WGS sequence"/>
</dbReference>
<name>A0A3P7ID85_STRVU</name>
<sequence length="87" mass="9293">SIEDESSLDVSSSSRTAQSDEGILTESAASGEKKAVHEQVEQDFKNSPPATTYHHATSSSDDTTMMSSFHAHIGPDPLGMSLKQVKN</sequence>
<keyword evidence="3" id="KW-1185">Reference proteome</keyword>
<evidence type="ECO:0000313" key="2">
    <source>
        <dbReference type="EMBL" id="VDM70860.1"/>
    </source>
</evidence>
<proteinExistence type="predicted"/>
<dbReference type="EMBL" id="UYYB01017889">
    <property type="protein sequence ID" value="VDM70860.1"/>
    <property type="molecule type" value="Genomic_DNA"/>
</dbReference>
<gene>
    <name evidence="2" type="ORF">SVUK_LOCUS5858</name>
</gene>
<feature type="compositionally biased region" description="Basic and acidic residues" evidence="1">
    <location>
        <begin position="31"/>
        <end position="44"/>
    </location>
</feature>
<protein>
    <submittedName>
        <fullName evidence="2">Uncharacterized protein</fullName>
    </submittedName>
</protein>